<dbReference type="GO" id="GO:0030317">
    <property type="term" value="P:flagellated sperm motility"/>
    <property type="evidence" value="ECO:0007669"/>
    <property type="project" value="TreeGrafter"/>
</dbReference>
<feature type="region of interest" description="Disordered" evidence="5">
    <location>
        <begin position="292"/>
        <end position="359"/>
    </location>
</feature>
<keyword evidence="2 6" id="KW-0812">Transmembrane</keyword>
<dbReference type="Proteomes" id="UP000694381">
    <property type="component" value="Unassembled WGS sequence"/>
</dbReference>
<evidence type="ECO:0000256" key="1">
    <source>
        <dbReference type="ARBA" id="ARBA00004167"/>
    </source>
</evidence>
<proteinExistence type="predicted"/>
<feature type="region of interest" description="Disordered" evidence="5">
    <location>
        <begin position="1187"/>
        <end position="1207"/>
    </location>
</feature>
<organism evidence="8 9">
    <name type="scientific">Nannospalax galili</name>
    <name type="common">Northern Israeli blind subterranean mole rat</name>
    <name type="synonym">Spalax galili</name>
    <dbReference type="NCBI Taxonomy" id="1026970"/>
    <lineage>
        <taxon>Eukaryota</taxon>
        <taxon>Metazoa</taxon>
        <taxon>Chordata</taxon>
        <taxon>Craniata</taxon>
        <taxon>Vertebrata</taxon>
        <taxon>Euteleostomi</taxon>
        <taxon>Mammalia</taxon>
        <taxon>Eutheria</taxon>
        <taxon>Euarchontoglires</taxon>
        <taxon>Glires</taxon>
        <taxon>Rodentia</taxon>
        <taxon>Myomorpha</taxon>
        <taxon>Muroidea</taxon>
        <taxon>Spalacidae</taxon>
        <taxon>Spalacinae</taxon>
        <taxon>Nannospalax</taxon>
    </lineage>
</organism>
<name>A0A8C6RLW6_NANGA</name>
<feature type="region of interest" description="Disordered" evidence="5">
    <location>
        <begin position="198"/>
        <end position="272"/>
    </location>
</feature>
<protein>
    <submittedName>
        <fullName evidence="8">SPEM family member 3</fullName>
    </submittedName>
</protein>
<feature type="region of interest" description="Disordered" evidence="5">
    <location>
        <begin position="979"/>
        <end position="1015"/>
    </location>
</feature>
<reference evidence="8" key="1">
    <citation type="submission" date="2025-08" db="UniProtKB">
        <authorList>
            <consortium name="Ensembl"/>
        </authorList>
    </citation>
    <scope>IDENTIFICATION</scope>
</reference>
<feature type="compositionally biased region" description="Polar residues" evidence="5">
    <location>
        <begin position="333"/>
        <end position="359"/>
    </location>
</feature>
<keyword evidence="4 6" id="KW-0472">Membrane</keyword>
<feature type="region of interest" description="Disordered" evidence="5">
    <location>
        <begin position="470"/>
        <end position="507"/>
    </location>
</feature>
<feature type="compositionally biased region" description="Polar residues" evidence="5">
    <location>
        <begin position="474"/>
        <end position="497"/>
    </location>
</feature>
<feature type="compositionally biased region" description="Basic and acidic residues" evidence="5">
    <location>
        <begin position="664"/>
        <end position="679"/>
    </location>
</feature>
<dbReference type="Ensembl" id="ENSNGAT00000024861.1">
    <property type="protein sequence ID" value="ENSNGAP00000019201.1"/>
    <property type="gene ID" value="ENSNGAG00000019102.1"/>
</dbReference>
<dbReference type="GO" id="GO:0007291">
    <property type="term" value="P:sperm individualization"/>
    <property type="evidence" value="ECO:0007669"/>
    <property type="project" value="TreeGrafter"/>
</dbReference>
<evidence type="ECO:0000259" key="7">
    <source>
        <dbReference type="Pfam" id="PF15670"/>
    </source>
</evidence>
<keyword evidence="9" id="KW-1185">Reference proteome</keyword>
<evidence type="ECO:0000256" key="5">
    <source>
        <dbReference type="SAM" id="MobiDB-lite"/>
    </source>
</evidence>
<reference evidence="8" key="2">
    <citation type="submission" date="2025-09" db="UniProtKB">
        <authorList>
            <consortium name="Ensembl"/>
        </authorList>
    </citation>
    <scope>IDENTIFICATION</scope>
</reference>
<accession>A0A8C6RLW6</accession>
<keyword evidence="3 6" id="KW-1133">Transmembrane helix</keyword>
<evidence type="ECO:0000256" key="4">
    <source>
        <dbReference type="ARBA" id="ARBA00023136"/>
    </source>
</evidence>
<dbReference type="PANTHER" id="PTHR34834">
    <property type="entry name" value="SPERMATID MATURATION PROTEIN 1"/>
    <property type="match status" value="1"/>
</dbReference>
<comment type="subcellular location">
    <subcellularLocation>
        <location evidence="1">Membrane</location>
        <topology evidence="1">Single-pass membrane protein</topology>
    </subcellularLocation>
</comment>
<dbReference type="OMA" id="MPPKINW"/>
<dbReference type="GO" id="GO:0005737">
    <property type="term" value="C:cytoplasm"/>
    <property type="evidence" value="ECO:0007669"/>
    <property type="project" value="TreeGrafter"/>
</dbReference>
<dbReference type="Pfam" id="PF15670">
    <property type="entry name" value="Spem1"/>
    <property type="match status" value="1"/>
</dbReference>
<feature type="region of interest" description="Disordered" evidence="5">
    <location>
        <begin position="657"/>
        <end position="735"/>
    </location>
</feature>
<evidence type="ECO:0000313" key="9">
    <source>
        <dbReference type="Proteomes" id="UP000694381"/>
    </source>
</evidence>
<feature type="compositionally biased region" description="Polar residues" evidence="5">
    <location>
        <begin position="871"/>
        <end position="895"/>
    </location>
</feature>
<feature type="compositionally biased region" description="Polar residues" evidence="5">
    <location>
        <begin position="294"/>
        <end position="308"/>
    </location>
</feature>
<dbReference type="InterPro" id="IPR031368">
    <property type="entry name" value="SPEM1_N"/>
</dbReference>
<dbReference type="GO" id="GO:0016020">
    <property type="term" value="C:membrane"/>
    <property type="evidence" value="ECO:0007669"/>
    <property type="project" value="UniProtKB-SubCell"/>
</dbReference>
<evidence type="ECO:0000313" key="8">
    <source>
        <dbReference type="Ensembl" id="ENSNGAP00000019201.1"/>
    </source>
</evidence>
<sequence length="1225" mass="133607">MGEQIYHGAQTCSGTNPRRCQDLGDSILLILGSFILLNVGINVVILLWRHLKNSLRILFHHFFPKDPRNLYSRISSHFNRSPSFILGHVNHLDSWIPDTNNENASRCCWMPPQCRHARAPTEAPWELWKEGIMGAGEAPQATAMKIQAPLFSKPEISPQFLKINKLDIVAPSLPQETKTKASDDNPVHTLAHTHEHLITKSQTYTSEHTSFQAQGLEHTSTHTPPNLISDSTPTHDKAPTLAPTLPPIPSHSQAPTPHYAPAQTLDHSQTHGLAQAKPYTPVPIQVQVLAPTPAQGSAHSPEQTSVHTLPQPPNQPPDYASSKSKGHDPVQTPAHTWTHSQVVSEQISSQTNKNPNQTPVQSLFHFCAQTQAPGPTSAPAPHTTFVPATSIPAPVCTPTPAQELSMTMTATPAPAQVLTTAPIPILSPPIPSTLAAFGSSFPTGHVISDTHKVKKKVFLKTSAQSCRNYRKDLNNPSWTQEGQGLGNSGTSEQTSKQHSGDSAESSSGSILGYLELGNMEWKISDSVKDIFSQPKTFPYCSFHPCCSERKNTESQAPVYPKFLIYTQDTTPSKPCLHSPSSSQNTQSTSAAPCTLSLPLVSPRTFVLPQSNHQKPFNLLQTPTFLPTSKFPQTVSPSHFFIHSPFSTISQPLIQPQKSQDLTQDLDHQRTSSPAKDSRVSRNPSLIRDTGLHKKPGLTQDPGLHKNPGLTPAPGFHKNPGLTQNPGLHKNQGLTPNPGLHKNPCFPGLTQDSYCCTNPNPSQNSCLHKNPGITQDSALRSSVAIQDAGILSFTQPCPHKNMLSTQTPDQGSLGFIQDSGIYRNVKLNQDTIVYKDQDLSPTCDQKRPAPSQDPGGNNSTGNVQDPEACRSSGLTQDSRPQESQCHSQNTEVNKTSELPRGSGLHKSPGFFQASCCHKNSGLMKDSGDSKNLGLIQDSEIYRVPDLTQESNAKSPTLTHATEFQKRLNVTQNVGICRSSEHTQDPNLHKCPGINQDSGPHQSPELAQGSGFPKTPNLAQQVDFQKDSCLIPDPGIKKNPGLLTATGTAQVLGPLQKLKLASSPVKSSACKMATQKEEAVQHVPWTSVPNHQNAYLPNARVLSTDLQNFSEVPVLVELQPSCRRLGSKDWVCHPVDTVSPCQNYQQKSMPPKITRWSHCPGPGSTRTGHVISDSRQKTLVLGRDKCEALSPRRPHEAPSNSGETLKEWGYQNVMRTLEKDGENMHQE</sequence>
<evidence type="ECO:0000256" key="6">
    <source>
        <dbReference type="SAM" id="Phobius"/>
    </source>
</evidence>
<feature type="domain" description="Spermatid maturation protein 1 N-terminal" evidence="7">
    <location>
        <begin position="1"/>
        <end position="66"/>
    </location>
</feature>
<dbReference type="PANTHER" id="PTHR34834:SF3">
    <property type="entry name" value="SPEM FAMILY MEMBER 3"/>
    <property type="match status" value="1"/>
</dbReference>
<feature type="transmembrane region" description="Helical" evidence="6">
    <location>
        <begin position="27"/>
        <end position="48"/>
    </location>
</feature>
<dbReference type="AlphaFoldDB" id="A0A8C6RLW6"/>
<evidence type="ECO:0000256" key="2">
    <source>
        <dbReference type="ARBA" id="ARBA00022692"/>
    </source>
</evidence>
<evidence type="ECO:0000256" key="3">
    <source>
        <dbReference type="ARBA" id="ARBA00022989"/>
    </source>
</evidence>
<dbReference type="GeneTree" id="ENSGT00940000164517"/>
<feature type="region of interest" description="Disordered" evidence="5">
    <location>
        <begin position="835"/>
        <end position="903"/>
    </location>
</feature>
<feature type="compositionally biased region" description="Polar residues" evidence="5">
    <location>
        <begin position="199"/>
        <end position="232"/>
    </location>
</feature>
<feature type="compositionally biased region" description="Polar residues" evidence="5">
    <location>
        <begin position="853"/>
        <end position="862"/>
    </location>
</feature>